<reference evidence="4" key="1">
    <citation type="journal article" date="2013" name="Genome Biol.">
        <title>Draft genome of the mountain pine beetle, Dendroctonus ponderosae Hopkins, a major forest pest.</title>
        <authorList>
            <person name="Keeling C.I."/>
            <person name="Yuen M.M."/>
            <person name="Liao N.Y."/>
            <person name="Docking T.R."/>
            <person name="Chan S.K."/>
            <person name="Taylor G.A."/>
            <person name="Palmquist D.L."/>
            <person name="Jackman S.D."/>
            <person name="Nguyen A."/>
            <person name="Li M."/>
            <person name="Henderson H."/>
            <person name="Janes J.K."/>
            <person name="Zhao Y."/>
            <person name="Pandoh P."/>
            <person name="Moore R."/>
            <person name="Sperling F.A."/>
            <person name="Huber D.P."/>
            <person name="Birol I."/>
            <person name="Jones S.J."/>
            <person name="Bohlmann J."/>
        </authorList>
    </citation>
    <scope>NUCLEOTIDE SEQUENCE</scope>
</reference>
<dbReference type="InterPro" id="IPR018247">
    <property type="entry name" value="EF_Hand_1_Ca_BS"/>
</dbReference>
<keyword evidence="4" id="KW-1185">Reference proteome</keyword>
<name>A0AAR5PHJ8_DENPD</name>
<dbReference type="Gene3D" id="1.10.238.10">
    <property type="entry name" value="EF-hand"/>
    <property type="match status" value="1"/>
</dbReference>
<evidence type="ECO:0008006" key="5">
    <source>
        <dbReference type="Google" id="ProtNLM"/>
    </source>
</evidence>
<feature type="compositionally biased region" description="Basic and acidic residues" evidence="2">
    <location>
        <begin position="9"/>
        <end position="18"/>
    </location>
</feature>
<evidence type="ECO:0000256" key="1">
    <source>
        <dbReference type="ARBA" id="ARBA00022837"/>
    </source>
</evidence>
<feature type="region of interest" description="Disordered" evidence="2">
    <location>
        <begin position="1"/>
        <end position="67"/>
    </location>
</feature>
<evidence type="ECO:0000256" key="2">
    <source>
        <dbReference type="SAM" id="MobiDB-lite"/>
    </source>
</evidence>
<proteinExistence type="predicted"/>
<protein>
    <recommendedName>
        <fullName evidence="5">EF-hand domain-containing protein</fullName>
    </recommendedName>
</protein>
<dbReference type="EnsemblMetazoa" id="XM_019904798.1">
    <property type="protein sequence ID" value="XP_019760357.1"/>
    <property type="gene ID" value="LOC109537876"/>
</dbReference>
<dbReference type="InterPro" id="IPR011992">
    <property type="entry name" value="EF-hand-dom_pair"/>
</dbReference>
<keyword evidence="1" id="KW-0106">Calcium</keyword>
<dbReference type="SUPFAM" id="SSF47473">
    <property type="entry name" value="EF-hand"/>
    <property type="match status" value="1"/>
</dbReference>
<dbReference type="AlphaFoldDB" id="A0AAR5PHJ8"/>
<evidence type="ECO:0000313" key="4">
    <source>
        <dbReference type="Proteomes" id="UP000019118"/>
    </source>
</evidence>
<sequence>MESNSFDETASRSSRDNSLHLGTSQTSLKSTKSLDKSSSGGSLKREKVTIQFKDCPQETDNQKYPADSSLKVPHKIIANWRSACDKTKDKTKDLLKRWRTLPEIETEGVDKSSSDAEVQKENRNESGWSVHVWTTWVDRFSIDSDEEHIKEQPYILTPMQISKYSHFFTNLLDHDQDNLICEQDFEALIEVGVVKRLRHFADWSQHSTEFNILREVERGFISTFLAEISDDKHGFELNNVSYINKEGWLHKWAELLKGSKNLIDFPIWLQFFVKVLFQVINRGGTGVITRDELSNFYSSVLCLDTTKVGEILDIAYQAMTSNGDHPLHYRSFRLCFSNYLLGRYPNGSGHHILGAPPDEKSSTMFPIDYSALNAQPEDLEQYTPDQKSNRRSVIV</sequence>
<dbReference type="Proteomes" id="UP000019118">
    <property type="component" value="Unassembled WGS sequence"/>
</dbReference>
<dbReference type="PROSITE" id="PS00018">
    <property type="entry name" value="EF_HAND_1"/>
    <property type="match status" value="1"/>
</dbReference>
<organism evidence="3 4">
    <name type="scientific">Dendroctonus ponderosae</name>
    <name type="common">Mountain pine beetle</name>
    <dbReference type="NCBI Taxonomy" id="77166"/>
    <lineage>
        <taxon>Eukaryota</taxon>
        <taxon>Metazoa</taxon>
        <taxon>Ecdysozoa</taxon>
        <taxon>Arthropoda</taxon>
        <taxon>Hexapoda</taxon>
        <taxon>Insecta</taxon>
        <taxon>Pterygota</taxon>
        <taxon>Neoptera</taxon>
        <taxon>Endopterygota</taxon>
        <taxon>Coleoptera</taxon>
        <taxon>Polyphaga</taxon>
        <taxon>Cucujiformia</taxon>
        <taxon>Curculionidae</taxon>
        <taxon>Scolytinae</taxon>
        <taxon>Dendroctonus</taxon>
    </lineage>
</organism>
<feature type="compositionally biased region" description="Low complexity" evidence="2">
    <location>
        <begin position="21"/>
        <end position="42"/>
    </location>
</feature>
<reference evidence="3" key="2">
    <citation type="submission" date="2024-08" db="UniProtKB">
        <authorList>
            <consortium name="EnsemblMetazoa"/>
        </authorList>
    </citation>
    <scope>IDENTIFICATION</scope>
</reference>
<evidence type="ECO:0000313" key="3">
    <source>
        <dbReference type="EnsemblMetazoa" id="XP_019760357.1"/>
    </source>
</evidence>
<accession>A0AAR5PHJ8</accession>